<gene>
    <name evidence="12" type="primary">LOC113852848</name>
</gene>
<dbReference type="PANTHER" id="PTHR31080:SF303">
    <property type="entry name" value="PECTINESTERASE 1-LIKE"/>
    <property type="match status" value="1"/>
</dbReference>
<dbReference type="EC" id="3.1.1.11" evidence="3"/>
<keyword evidence="9" id="KW-0812">Transmembrane</keyword>
<sequence length="251" mass="27335">MLPFANPLNPKPERGKKQNQRDMDSLKMIKGYGKVQHDQSHLEDQQQHRNPKSSKPFIATFSIFAVLFLTLTVAFAFVSLVHHTSTESNQHHLNSADSIRVVCNVTRYPASCLAAISPSANATDPEAILALSLRASLHALSTLASSLGTKGHALADCKDLMDDALSRLNDSLSTMAAPPLTEAKIADVQTLVSASMTDQQTCLDGLEEVGDVAALAYMKKSMQRCSEYTSNSLAIVANIHNLLRQFHTPLH</sequence>
<reference evidence="12" key="2">
    <citation type="submission" date="2025-08" db="UniProtKB">
        <authorList>
            <consortium name="RefSeq"/>
        </authorList>
    </citation>
    <scope>IDENTIFICATION</scope>
    <source>
        <tissue evidence="12">Young leaves</tissue>
    </source>
</reference>
<dbReference type="SUPFAM" id="SSF101148">
    <property type="entry name" value="Plant invertase/pectin methylesterase inhibitor"/>
    <property type="match status" value="1"/>
</dbReference>
<dbReference type="FunFam" id="1.20.140.40:FF:000010">
    <property type="entry name" value="Pectinesterase"/>
    <property type="match status" value="1"/>
</dbReference>
<evidence type="ECO:0000259" key="10">
    <source>
        <dbReference type="SMART" id="SM00856"/>
    </source>
</evidence>
<dbReference type="Proteomes" id="UP000694853">
    <property type="component" value="Unplaced"/>
</dbReference>
<keyword evidence="4" id="KW-0732">Signal</keyword>
<dbReference type="PANTHER" id="PTHR31080">
    <property type="entry name" value="PECTINESTERASE INHIBITOR-LIKE"/>
    <property type="match status" value="1"/>
</dbReference>
<evidence type="ECO:0000256" key="6">
    <source>
        <dbReference type="ARBA" id="ARBA00023180"/>
    </source>
</evidence>
<reference evidence="11" key="1">
    <citation type="journal article" date="2019" name="Toxins">
        <title>Detection of Abrin-Like and Prepropulchellin-Like Toxin Genes and Transcripts Using Whole Genome Sequencing and Full-Length Transcript Sequencing of Abrus precatorius.</title>
        <authorList>
            <person name="Hovde B.T."/>
            <person name="Daligault H.E."/>
            <person name="Hanschen E.R."/>
            <person name="Kunde Y.A."/>
            <person name="Johnson M.B."/>
            <person name="Starkenburg S.R."/>
            <person name="Johnson S.L."/>
        </authorList>
    </citation>
    <scope>NUCLEOTIDE SEQUENCE [LARGE SCALE GENOMIC DNA]</scope>
</reference>
<feature type="compositionally biased region" description="Basic and acidic residues" evidence="8">
    <location>
        <begin position="11"/>
        <end position="27"/>
    </location>
</feature>
<dbReference type="Gene3D" id="1.20.140.40">
    <property type="entry name" value="Invertase/pectin methylesterase inhibitor family protein"/>
    <property type="match status" value="1"/>
</dbReference>
<dbReference type="Pfam" id="PF04043">
    <property type="entry name" value="PMEI"/>
    <property type="match status" value="1"/>
</dbReference>
<keyword evidence="11" id="KW-1185">Reference proteome</keyword>
<dbReference type="GeneID" id="113852848"/>
<keyword evidence="5" id="KW-1015">Disulfide bond</keyword>
<dbReference type="OrthoDB" id="1670832at2759"/>
<evidence type="ECO:0000256" key="2">
    <source>
        <dbReference type="ARBA" id="ARBA00007786"/>
    </source>
</evidence>
<feature type="region of interest" description="Disordered" evidence="8">
    <location>
        <begin position="1"/>
        <end position="28"/>
    </location>
</feature>
<dbReference type="NCBIfam" id="TIGR01614">
    <property type="entry name" value="PME_inhib"/>
    <property type="match status" value="1"/>
</dbReference>
<evidence type="ECO:0000313" key="11">
    <source>
        <dbReference type="Proteomes" id="UP000694853"/>
    </source>
</evidence>
<evidence type="ECO:0000256" key="4">
    <source>
        <dbReference type="ARBA" id="ARBA00022729"/>
    </source>
</evidence>
<evidence type="ECO:0000256" key="5">
    <source>
        <dbReference type="ARBA" id="ARBA00023157"/>
    </source>
</evidence>
<dbReference type="InterPro" id="IPR035513">
    <property type="entry name" value="Invertase/methylesterase_inhib"/>
</dbReference>
<dbReference type="CDD" id="cd15798">
    <property type="entry name" value="PMEI-like_3"/>
    <property type="match status" value="1"/>
</dbReference>
<dbReference type="InterPro" id="IPR006501">
    <property type="entry name" value="Pectinesterase_inhib_dom"/>
</dbReference>
<accession>A0A8B8K5J8</accession>
<organism evidence="11 12">
    <name type="scientific">Abrus precatorius</name>
    <name type="common">Indian licorice</name>
    <name type="synonym">Glycine abrus</name>
    <dbReference type="NCBI Taxonomy" id="3816"/>
    <lineage>
        <taxon>Eukaryota</taxon>
        <taxon>Viridiplantae</taxon>
        <taxon>Streptophyta</taxon>
        <taxon>Embryophyta</taxon>
        <taxon>Tracheophyta</taxon>
        <taxon>Spermatophyta</taxon>
        <taxon>Magnoliopsida</taxon>
        <taxon>eudicotyledons</taxon>
        <taxon>Gunneridae</taxon>
        <taxon>Pentapetalae</taxon>
        <taxon>rosids</taxon>
        <taxon>fabids</taxon>
        <taxon>Fabales</taxon>
        <taxon>Fabaceae</taxon>
        <taxon>Papilionoideae</taxon>
        <taxon>50 kb inversion clade</taxon>
        <taxon>NPAAA clade</taxon>
        <taxon>indigoferoid/millettioid clade</taxon>
        <taxon>Abreae</taxon>
        <taxon>Abrus</taxon>
    </lineage>
</organism>
<evidence type="ECO:0000256" key="9">
    <source>
        <dbReference type="SAM" id="Phobius"/>
    </source>
</evidence>
<dbReference type="KEGG" id="aprc:113852848"/>
<keyword evidence="9" id="KW-0472">Membrane</keyword>
<feature type="transmembrane region" description="Helical" evidence="9">
    <location>
        <begin position="57"/>
        <end position="81"/>
    </location>
</feature>
<evidence type="ECO:0000256" key="8">
    <source>
        <dbReference type="SAM" id="MobiDB-lite"/>
    </source>
</evidence>
<dbReference type="GO" id="GO:0004857">
    <property type="term" value="F:enzyme inhibitor activity"/>
    <property type="evidence" value="ECO:0007669"/>
    <property type="project" value="InterPro"/>
</dbReference>
<comment type="similarity">
    <text evidence="1">In the N-terminal section; belongs to the PMEI family.</text>
</comment>
<comment type="similarity">
    <text evidence="2">In the C-terminal section; belongs to the pectinesterase family.</text>
</comment>
<dbReference type="InterPro" id="IPR051955">
    <property type="entry name" value="PME_Inhibitor"/>
</dbReference>
<evidence type="ECO:0000256" key="1">
    <source>
        <dbReference type="ARBA" id="ARBA00006027"/>
    </source>
</evidence>
<evidence type="ECO:0000256" key="3">
    <source>
        <dbReference type="ARBA" id="ARBA00013229"/>
    </source>
</evidence>
<feature type="domain" description="Pectinesterase inhibitor" evidence="10">
    <location>
        <begin position="94"/>
        <end position="235"/>
    </location>
</feature>
<dbReference type="RefSeq" id="XP_027339035.1">
    <property type="nucleotide sequence ID" value="XM_027483234.1"/>
</dbReference>
<evidence type="ECO:0000256" key="7">
    <source>
        <dbReference type="ARBA" id="ARBA00038471"/>
    </source>
</evidence>
<keyword evidence="9" id="KW-1133">Transmembrane helix</keyword>
<comment type="similarity">
    <text evidence="7">Belongs to the PMEI family.</text>
</comment>
<protein>
    <recommendedName>
        <fullName evidence="3">pectinesterase</fullName>
        <ecNumber evidence="3">3.1.1.11</ecNumber>
    </recommendedName>
</protein>
<keyword evidence="6" id="KW-0325">Glycoprotein</keyword>
<name>A0A8B8K5J8_ABRPR</name>
<dbReference type="SMART" id="SM00856">
    <property type="entry name" value="PMEI"/>
    <property type="match status" value="1"/>
</dbReference>
<dbReference type="AlphaFoldDB" id="A0A8B8K5J8"/>
<evidence type="ECO:0000313" key="12">
    <source>
        <dbReference type="RefSeq" id="XP_027339035.1"/>
    </source>
</evidence>
<proteinExistence type="inferred from homology"/>
<dbReference type="GO" id="GO:0030599">
    <property type="term" value="F:pectinesterase activity"/>
    <property type="evidence" value="ECO:0007669"/>
    <property type="project" value="UniProtKB-EC"/>
</dbReference>